<evidence type="ECO:0000313" key="3">
    <source>
        <dbReference type="EMBL" id="WMV14113.1"/>
    </source>
</evidence>
<dbReference type="InterPro" id="IPR021109">
    <property type="entry name" value="Peptidase_aspartic_dom_sf"/>
</dbReference>
<accession>A0AAF0PZX7</accession>
<dbReference type="Pfam" id="PF17919">
    <property type="entry name" value="RT_RNaseH_2"/>
    <property type="match status" value="1"/>
</dbReference>
<dbReference type="PANTHER" id="PTHR34072">
    <property type="entry name" value="ENZYMATIC POLYPROTEIN-RELATED"/>
    <property type="match status" value="1"/>
</dbReference>
<dbReference type="AlphaFoldDB" id="A0AAF0PZX7"/>
<gene>
    <name evidence="3" type="ORF">MTR67_007498</name>
</gene>
<dbReference type="PANTHER" id="PTHR34072:SF52">
    <property type="entry name" value="RIBONUCLEASE H"/>
    <property type="match status" value="1"/>
</dbReference>
<feature type="compositionally biased region" description="Basic and acidic residues" evidence="1">
    <location>
        <begin position="39"/>
        <end position="48"/>
    </location>
</feature>
<dbReference type="SUPFAM" id="SSF50630">
    <property type="entry name" value="Acid proteases"/>
    <property type="match status" value="1"/>
</dbReference>
<feature type="region of interest" description="Disordered" evidence="1">
    <location>
        <begin position="22"/>
        <end position="106"/>
    </location>
</feature>
<organism evidence="3 4">
    <name type="scientific">Solanum verrucosum</name>
    <dbReference type="NCBI Taxonomy" id="315347"/>
    <lineage>
        <taxon>Eukaryota</taxon>
        <taxon>Viridiplantae</taxon>
        <taxon>Streptophyta</taxon>
        <taxon>Embryophyta</taxon>
        <taxon>Tracheophyta</taxon>
        <taxon>Spermatophyta</taxon>
        <taxon>Magnoliopsida</taxon>
        <taxon>eudicotyledons</taxon>
        <taxon>Gunneridae</taxon>
        <taxon>Pentapetalae</taxon>
        <taxon>asterids</taxon>
        <taxon>lamiids</taxon>
        <taxon>Solanales</taxon>
        <taxon>Solanaceae</taxon>
        <taxon>Solanoideae</taxon>
        <taxon>Solaneae</taxon>
        <taxon>Solanum</taxon>
    </lineage>
</organism>
<feature type="domain" description="Reverse transcriptase/retrotransposon-derived protein RNase H-like" evidence="2">
    <location>
        <begin position="438"/>
        <end position="523"/>
    </location>
</feature>
<protein>
    <recommendedName>
        <fullName evidence="2">Reverse transcriptase/retrotransposon-derived protein RNase H-like domain-containing protein</fullName>
    </recommendedName>
</protein>
<dbReference type="InterPro" id="IPR043128">
    <property type="entry name" value="Rev_trsase/Diguanyl_cyclase"/>
</dbReference>
<evidence type="ECO:0000256" key="1">
    <source>
        <dbReference type="SAM" id="MobiDB-lite"/>
    </source>
</evidence>
<reference evidence="3" key="1">
    <citation type="submission" date="2023-08" db="EMBL/GenBank/DDBJ databases">
        <title>A de novo genome assembly of Solanum verrucosum Schlechtendal, a Mexican diploid species geographically isolated from the other diploid A-genome species in potato relatives.</title>
        <authorList>
            <person name="Hosaka K."/>
        </authorList>
    </citation>
    <scope>NUCLEOTIDE SEQUENCE</scope>
    <source>
        <tissue evidence="3">Young leaves</tissue>
    </source>
</reference>
<dbReference type="InterPro" id="IPR043502">
    <property type="entry name" value="DNA/RNA_pol_sf"/>
</dbReference>
<name>A0AAF0PZX7_SOLVR</name>
<dbReference type="EMBL" id="CP133613">
    <property type="protein sequence ID" value="WMV14113.1"/>
    <property type="molecule type" value="Genomic_DNA"/>
</dbReference>
<keyword evidence="4" id="KW-1185">Reference proteome</keyword>
<evidence type="ECO:0000259" key="2">
    <source>
        <dbReference type="Pfam" id="PF17919"/>
    </source>
</evidence>
<dbReference type="Proteomes" id="UP001234989">
    <property type="component" value="Chromosome 2"/>
</dbReference>
<evidence type="ECO:0000313" key="4">
    <source>
        <dbReference type="Proteomes" id="UP001234989"/>
    </source>
</evidence>
<dbReference type="Gene3D" id="3.30.70.270">
    <property type="match status" value="2"/>
</dbReference>
<dbReference type="CDD" id="cd00303">
    <property type="entry name" value="retropepsin_like"/>
    <property type="match status" value="1"/>
</dbReference>
<dbReference type="Pfam" id="PF08284">
    <property type="entry name" value="RVP_2"/>
    <property type="match status" value="1"/>
</dbReference>
<feature type="compositionally biased region" description="Polar residues" evidence="1">
    <location>
        <begin position="95"/>
        <end position="104"/>
    </location>
</feature>
<dbReference type="InterPro" id="IPR041577">
    <property type="entry name" value="RT_RNaseH_2"/>
</dbReference>
<dbReference type="Gene3D" id="2.40.70.10">
    <property type="entry name" value="Acid Proteases"/>
    <property type="match status" value="1"/>
</dbReference>
<dbReference type="SUPFAM" id="SSF56672">
    <property type="entry name" value="DNA/RNA polymerases"/>
    <property type="match status" value="1"/>
</dbReference>
<proteinExistence type="predicted"/>
<sequence length="551" mass="62792">MNKPIQSLEGAIHHYREKVKPTLKLITQAPNPPHTTYGRSRETKKARIGDGNFSHSRSDGHGHSKFRQRFFYQDSSNAPPKFNKDRVSNPKPQRRNGSGSSLSTCDRCGRKHEGKCLAVIEGCFGYGKSGDKIRDCPLLMAKGREGRQAPSSSSVFQLDVYALLDPGATLSFLTPYVAIRFDILPDVLLEPVYVSTHVCNSIVTKRVYRKCVVSLYHRVTDVDFIELDMLDFDVILGMDWLHSCYASIDYRTQVVKFQFPNEPILEWKRESFMPKSQFVSCLKARKMISKGCIYHFAQVRDVDSENPIIESVPIVNQFLEVFPYDLLGVLPERSEYEHTDHLWIVLQVLKDQQLFAKFSKCEFWLRSMPFLGHIFSCKGLEVDPKKTDAVKSWPRPLTPSDIRSFLSLVGYYRSFVEGFSLIASPSTPLTQKKVKFIWSKACEKYFQELKDRLTSAPALTLPEGTGGCDASRIGLGCVLMQNRKVIAYASRQLKIHEKNYPTHNLELAEVVFALKIWRHYLYGVVTTREHPLVVTRHTRPLGGLIQALSIS</sequence>
<dbReference type="FunFam" id="3.30.70.270:FF:000020">
    <property type="entry name" value="Transposon Tf2-6 polyprotein-like Protein"/>
    <property type="match status" value="1"/>
</dbReference>